<keyword evidence="1" id="KW-0378">Hydrolase</keyword>
<name>A0A3A1NIV2_9FLAO</name>
<evidence type="ECO:0000313" key="6">
    <source>
        <dbReference type="Proteomes" id="UP000321621"/>
    </source>
</evidence>
<dbReference type="GO" id="GO:0019262">
    <property type="term" value="P:N-acetylneuraminate catabolic process"/>
    <property type="evidence" value="ECO:0007669"/>
    <property type="project" value="TreeGrafter"/>
</dbReference>
<keyword evidence="6" id="KW-1185">Reference proteome</keyword>
<dbReference type="GO" id="GO:0005829">
    <property type="term" value="C:cytosol"/>
    <property type="evidence" value="ECO:0007669"/>
    <property type="project" value="TreeGrafter"/>
</dbReference>
<dbReference type="Proteomes" id="UP000321621">
    <property type="component" value="Unassembled WGS sequence"/>
</dbReference>
<dbReference type="NCBIfam" id="NF007291">
    <property type="entry name" value="PRK09762.1"/>
    <property type="match status" value="1"/>
</dbReference>
<dbReference type="Gene3D" id="3.40.50.1360">
    <property type="match status" value="1"/>
</dbReference>
<evidence type="ECO:0000256" key="1">
    <source>
        <dbReference type="ARBA" id="ARBA00022801"/>
    </source>
</evidence>
<dbReference type="InterPro" id="IPR004547">
    <property type="entry name" value="Glucosamine6P_isomerase"/>
</dbReference>
<feature type="domain" description="Glucosamine/galactosamine-6-phosphate isomerase" evidence="2">
    <location>
        <begin position="21"/>
        <end position="220"/>
    </location>
</feature>
<dbReference type="GO" id="GO:0004342">
    <property type="term" value="F:glucosamine-6-phosphate deaminase activity"/>
    <property type="evidence" value="ECO:0007669"/>
    <property type="project" value="InterPro"/>
</dbReference>
<evidence type="ECO:0000313" key="3">
    <source>
        <dbReference type="EMBL" id="RIV43458.1"/>
    </source>
</evidence>
<reference evidence="4 6" key="2">
    <citation type="submission" date="2019-07" db="EMBL/GenBank/DDBJ databases">
        <title>Draft genome of two Muricauda strains isolated from deep sea.</title>
        <authorList>
            <person name="Sun C."/>
        </authorList>
    </citation>
    <scope>NUCLEOTIDE SEQUENCE [LARGE SCALE GENOMIC DNA]</scope>
    <source>
        <strain evidence="4 6">72</strain>
    </source>
</reference>
<dbReference type="GO" id="GO:0006043">
    <property type="term" value="P:glucosamine catabolic process"/>
    <property type="evidence" value="ECO:0007669"/>
    <property type="project" value="TreeGrafter"/>
</dbReference>
<accession>A0A3A1NIV2</accession>
<sequence>MNIQVFGDYEQMSAFAADIVLGELERKRTLKICAATGNSPTGMYGLLAQAYKDRPEIFNGLHILKLDEWGGLSADHPGSCEHYLRQHLLEPLKIPNGRYTGFTPNPKNPENECERIQHIMENGEPIDLCILGLGKNGHIGFNEPADMLQPFCHVAQLSEESKGHGMVENMDQKPKYGMTLGMQNILSAKRIILLVYGVGKDDAIAMLKKKMITPRFPVTFLWLHPHVDCLLVENVR</sequence>
<evidence type="ECO:0000313" key="5">
    <source>
        <dbReference type="Proteomes" id="UP000266691"/>
    </source>
</evidence>
<dbReference type="EMBL" id="QXFI01000031">
    <property type="protein sequence ID" value="RIV43458.1"/>
    <property type="molecule type" value="Genomic_DNA"/>
</dbReference>
<organism evidence="3 5">
    <name type="scientific">Flagellimonas pelagia</name>
    <dbReference type="NCBI Taxonomy" id="2306998"/>
    <lineage>
        <taxon>Bacteria</taxon>
        <taxon>Pseudomonadati</taxon>
        <taxon>Bacteroidota</taxon>
        <taxon>Flavobacteriia</taxon>
        <taxon>Flavobacteriales</taxon>
        <taxon>Flavobacteriaceae</taxon>
        <taxon>Flagellimonas</taxon>
    </lineage>
</organism>
<dbReference type="Pfam" id="PF01182">
    <property type="entry name" value="Glucosamine_iso"/>
    <property type="match status" value="1"/>
</dbReference>
<dbReference type="OrthoDB" id="9791139at2"/>
<dbReference type="PANTHER" id="PTHR11280:SF5">
    <property type="entry name" value="GLUCOSAMINE-6-PHOSPHATE ISOMERASE"/>
    <property type="match status" value="1"/>
</dbReference>
<comment type="caution">
    <text evidence="3">The sequence shown here is derived from an EMBL/GenBank/DDBJ whole genome shotgun (WGS) entry which is preliminary data.</text>
</comment>
<dbReference type="PANTHER" id="PTHR11280">
    <property type="entry name" value="GLUCOSAMINE-6-PHOSPHATE ISOMERASE"/>
    <property type="match status" value="1"/>
</dbReference>
<dbReference type="GO" id="GO:0042802">
    <property type="term" value="F:identical protein binding"/>
    <property type="evidence" value="ECO:0007669"/>
    <property type="project" value="TreeGrafter"/>
</dbReference>
<dbReference type="GO" id="GO:0016853">
    <property type="term" value="F:isomerase activity"/>
    <property type="evidence" value="ECO:0007669"/>
    <property type="project" value="UniProtKB-KW"/>
</dbReference>
<protein>
    <submittedName>
        <fullName evidence="3">Galactosamine-6-phosphate isomerase</fullName>
    </submittedName>
</protein>
<dbReference type="SUPFAM" id="SSF100950">
    <property type="entry name" value="NagB/RpiA/CoA transferase-like"/>
    <property type="match status" value="1"/>
</dbReference>
<evidence type="ECO:0000313" key="4">
    <source>
        <dbReference type="EMBL" id="TXJ92798.1"/>
    </source>
</evidence>
<evidence type="ECO:0000259" key="2">
    <source>
        <dbReference type="Pfam" id="PF01182"/>
    </source>
</evidence>
<dbReference type="InterPro" id="IPR006148">
    <property type="entry name" value="Glc/Gal-6P_isomerase"/>
</dbReference>
<dbReference type="InterPro" id="IPR037171">
    <property type="entry name" value="NagB/RpiA_transferase-like"/>
</dbReference>
<keyword evidence="3" id="KW-0413">Isomerase</keyword>
<reference evidence="3 5" key="1">
    <citation type="submission" date="2018-08" db="EMBL/GenBank/DDBJ databases">
        <title>Proposal of Muricauda 72 sp.nov. and Muricauda NH166 sp.nov., isolated from seawater.</title>
        <authorList>
            <person name="Cheng H."/>
            <person name="Wu Y.-H."/>
            <person name="Guo L.-L."/>
            <person name="Xu X.-W."/>
        </authorList>
    </citation>
    <scope>NUCLEOTIDE SEQUENCE [LARGE SCALE GENOMIC DNA]</scope>
    <source>
        <strain evidence="3 5">72</strain>
    </source>
</reference>
<dbReference type="AlphaFoldDB" id="A0A3A1NIV2"/>
<dbReference type="EMBL" id="VNWK01000031">
    <property type="protein sequence ID" value="TXJ92798.1"/>
    <property type="molecule type" value="Genomic_DNA"/>
</dbReference>
<dbReference type="RefSeq" id="WP_119648185.1">
    <property type="nucleotide sequence ID" value="NZ_QXFI01000031.1"/>
</dbReference>
<dbReference type="GO" id="GO:0006046">
    <property type="term" value="P:N-acetylglucosamine catabolic process"/>
    <property type="evidence" value="ECO:0007669"/>
    <property type="project" value="TreeGrafter"/>
</dbReference>
<gene>
    <name evidence="3" type="ORF">D2V05_13655</name>
    <name evidence="4" type="ORF">FQ017_13525</name>
</gene>
<dbReference type="GO" id="GO:0005975">
    <property type="term" value="P:carbohydrate metabolic process"/>
    <property type="evidence" value="ECO:0007669"/>
    <property type="project" value="InterPro"/>
</dbReference>
<dbReference type="Proteomes" id="UP000266691">
    <property type="component" value="Unassembled WGS sequence"/>
</dbReference>
<proteinExistence type="predicted"/>